<feature type="region of interest" description="Disordered" evidence="1">
    <location>
        <begin position="160"/>
        <end position="179"/>
    </location>
</feature>
<comment type="caution">
    <text evidence="2">The sequence shown here is derived from an EMBL/GenBank/DDBJ whole genome shotgun (WGS) entry which is preliminary data.</text>
</comment>
<dbReference type="EMBL" id="BGZK01000369">
    <property type="protein sequence ID" value="GBP39693.1"/>
    <property type="molecule type" value="Genomic_DNA"/>
</dbReference>
<accession>A0A4C1VM16</accession>
<reference evidence="2 3" key="1">
    <citation type="journal article" date="2019" name="Commun. Biol.">
        <title>The bagworm genome reveals a unique fibroin gene that provides high tensile strength.</title>
        <authorList>
            <person name="Kono N."/>
            <person name="Nakamura H."/>
            <person name="Ohtoshi R."/>
            <person name="Tomita M."/>
            <person name="Numata K."/>
            <person name="Arakawa K."/>
        </authorList>
    </citation>
    <scope>NUCLEOTIDE SEQUENCE [LARGE SCALE GENOMIC DNA]</scope>
</reference>
<proteinExistence type="predicted"/>
<protein>
    <submittedName>
        <fullName evidence="2">Uncharacterized protein</fullName>
    </submittedName>
</protein>
<evidence type="ECO:0000313" key="2">
    <source>
        <dbReference type="EMBL" id="GBP39693.1"/>
    </source>
</evidence>
<name>A0A4C1VM16_EUMVA</name>
<keyword evidence="3" id="KW-1185">Reference proteome</keyword>
<dbReference type="AlphaFoldDB" id="A0A4C1VM16"/>
<dbReference type="Proteomes" id="UP000299102">
    <property type="component" value="Unassembled WGS sequence"/>
</dbReference>
<evidence type="ECO:0000256" key="1">
    <source>
        <dbReference type="SAM" id="MobiDB-lite"/>
    </source>
</evidence>
<organism evidence="2 3">
    <name type="scientific">Eumeta variegata</name>
    <name type="common">Bagworm moth</name>
    <name type="synonym">Eumeta japonica</name>
    <dbReference type="NCBI Taxonomy" id="151549"/>
    <lineage>
        <taxon>Eukaryota</taxon>
        <taxon>Metazoa</taxon>
        <taxon>Ecdysozoa</taxon>
        <taxon>Arthropoda</taxon>
        <taxon>Hexapoda</taxon>
        <taxon>Insecta</taxon>
        <taxon>Pterygota</taxon>
        <taxon>Neoptera</taxon>
        <taxon>Endopterygota</taxon>
        <taxon>Lepidoptera</taxon>
        <taxon>Glossata</taxon>
        <taxon>Ditrysia</taxon>
        <taxon>Tineoidea</taxon>
        <taxon>Psychidae</taxon>
        <taxon>Oiketicinae</taxon>
        <taxon>Eumeta</taxon>
    </lineage>
</organism>
<evidence type="ECO:0000313" key="3">
    <source>
        <dbReference type="Proteomes" id="UP000299102"/>
    </source>
</evidence>
<gene>
    <name evidence="2" type="ORF">EVAR_25517_1</name>
</gene>
<sequence length="179" mass="20042">MKTFCKLADENGIYPHAASLVPMATYMDDICYSVPELSEAFQLKDELIRCSRHSLCRCNQDANRDFQTTRCASLPASYSIIYFLHILHAIEAESSMARISLLAHDTFAYRNIAVTDAFVLDENRPPDLASQVLVQVIRSEVNNSSFASCLSADRLDLGDTGVTPSPTRRRRPYLVSSRS</sequence>